<sequence>MNPLDNLINNTLENLRDIIDVNTIVGDAIPLKEDGVILPISKVSLGFVSGGSDIPNKDTPEYPFGGASGAGVSLKPVAFLVIKKDTIRLLPLDASTTIDKLVDSVPQLIDIIKGKTDSDNSNNSPYKKETEPTE</sequence>
<dbReference type="STRING" id="1216932.CM240_1537"/>
<dbReference type="PATRIC" id="fig|1216932.3.peg.1529"/>
<proteinExistence type="predicted"/>
<dbReference type="Pfam" id="PF09579">
    <property type="entry name" value="Spore_YtfJ"/>
    <property type="match status" value="1"/>
</dbReference>
<dbReference type="NCBIfam" id="TIGR02874">
    <property type="entry name" value="spore_ytfJ"/>
    <property type="match status" value="1"/>
</dbReference>
<dbReference type="PANTHER" id="PTHR39162">
    <property type="entry name" value="GLL3345 PROTEIN"/>
    <property type="match status" value="1"/>
</dbReference>
<gene>
    <name evidence="2" type="ORF">CM240_1537</name>
</gene>
<dbReference type="Proteomes" id="UP000019426">
    <property type="component" value="Chromosome M2/40_rep1"/>
</dbReference>
<dbReference type="InterPro" id="IPR014229">
    <property type="entry name" value="Spore_YtfJ"/>
</dbReference>
<dbReference type="eggNOG" id="COG3874">
    <property type="taxonomic scope" value="Bacteria"/>
</dbReference>
<protein>
    <submittedName>
        <fullName evidence="2">Sporulation protein YtfJ</fullName>
    </submittedName>
</protein>
<feature type="region of interest" description="Disordered" evidence="1">
    <location>
        <begin position="114"/>
        <end position="134"/>
    </location>
</feature>
<keyword evidence="3" id="KW-1185">Reference proteome</keyword>
<organism evidence="2 3">
    <name type="scientific">Clostridium bornimense</name>
    <dbReference type="NCBI Taxonomy" id="1216932"/>
    <lineage>
        <taxon>Bacteria</taxon>
        <taxon>Bacillati</taxon>
        <taxon>Bacillota</taxon>
        <taxon>Clostridia</taxon>
        <taxon>Eubacteriales</taxon>
        <taxon>Clostridiaceae</taxon>
        <taxon>Clostridium</taxon>
    </lineage>
</organism>
<evidence type="ECO:0000256" key="1">
    <source>
        <dbReference type="SAM" id="MobiDB-lite"/>
    </source>
</evidence>
<dbReference type="OrthoDB" id="9796262at2"/>
<dbReference type="PIRSF" id="PIRSF021377">
    <property type="entry name" value="YtfJ"/>
    <property type="match status" value="1"/>
</dbReference>
<dbReference type="HOGENOM" id="CLU_115880_0_1_9"/>
<evidence type="ECO:0000313" key="3">
    <source>
        <dbReference type="Proteomes" id="UP000019426"/>
    </source>
</evidence>
<dbReference type="RefSeq" id="WP_044037966.1">
    <property type="nucleotide sequence ID" value="NZ_HG917868.1"/>
</dbReference>
<name>W6SG63_9CLOT</name>
<reference evidence="2 3" key="1">
    <citation type="submission" date="2013-11" db="EMBL/GenBank/DDBJ databases">
        <title>Complete genome sequence of Clostridum sp. M2/40.</title>
        <authorList>
            <person name="Wibberg D."/>
            <person name="Puehler A."/>
            <person name="Schlueter A."/>
        </authorList>
    </citation>
    <scope>NUCLEOTIDE SEQUENCE [LARGE SCALE GENOMIC DNA]</scope>
    <source>
        <strain evidence="3">M2/40</strain>
    </source>
</reference>
<evidence type="ECO:0000313" key="2">
    <source>
        <dbReference type="EMBL" id="CDM68695.1"/>
    </source>
</evidence>
<dbReference type="EMBL" id="HG917868">
    <property type="protein sequence ID" value="CDM68695.1"/>
    <property type="molecule type" value="Genomic_DNA"/>
</dbReference>
<dbReference type="PANTHER" id="PTHR39162:SF1">
    <property type="entry name" value="SPORULATION PROTEIN YTFJ"/>
    <property type="match status" value="1"/>
</dbReference>
<dbReference type="KEGG" id="clt:CM240_1537"/>
<accession>W6SG63</accession>
<dbReference type="AlphaFoldDB" id="W6SG63"/>